<evidence type="ECO:0000313" key="5">
    <source>
        <dbReference type="Proteomes" id="UP000663846"/>
    </source>
</evidence>
<evidence type="ECO:0000256" key="1">
    <source>
        <dbReference type="RuleBase" id="RU363044"/>
    </source>
</evidence>
<dbReference type="SMART" id="SM00382">
    <property type="entry name" value="AAA"/>
    <property type="match status" value="1"/>
</dbReference>
<feature type="region of interest" description="Disordered" evidence="2">
    <location>
        <begin position="41"/>
        <end position="60"/>
    </location>
</feature>
<dbReference type="EMBL" id="CAJMWS010000341">
    <property type="protein sequence ID" value="CAE6435818.1"/>
    <property type="molecule type" value="Genomic_DNA"/>
</dbReference>
<organism evidence="4 5">
    <name type="scientific">Rhizoctonia solani</name>
    <dbReference type="NCBI Taxonomy" id="456999"/>
    <lineage>
        <taxon>Eukaryota</taxon>
        <taxon>Fungi</taxon>
        <taxon>Dikarya</taxon>
        <taxon>Basidiomycota</taxon>
        <taxon>Agaricomycotina</taxon>
        <taxon>Agaricomycetes</taxon>
        <taxon>Cantharellales</taxon>
        <taxon>Ceratobasidiaceae</taxon>
        <taxon>Rhizoctonia</taxon>
    </lineage>
</organism>
<keyword evidence="1" id="KW-0227">DNA damage</keyword>
<dbReference type="AlphaFoldDB" id="A0A8H2XUV8"/>
<keyword evidence="1" id="KW-0347">Helicase</keyword>
<accession>A0A8H2XUV8</accession>
<feature type="domain" description="AAA+ ATPase" evidence="3">
    <location>
        <begin position="79"/>
        <end position="398"/>
    </location>
</feature>
<keyword evidence="1" id="KW-0234">DNA repair</keyword>
<dbReference type="CDD" id="cd18037">
    <property type="entry name" value="DEXSc_Pif1_like"/>
    <property type="match status" value="1"/>
</dbReference>
<dbReference type="Proteomes" id="UP000663846">
    <property type="component" value="Unassembled WGS sequence"/>
</dbReference>
<dbReference type="GO" id="GO:0006281">
    <property type="term" value="P:DNA repair"/>
    <property type="evidence" value="ECO:0007669"/>
    <property type="project" value="UniProtKB-KW"/>
</dbReference>
<dbReference type="PANTHER" id="PTHR47642">
    <property type="entry name" value="ATP-DEPENDENT DNA HELICASE"/>
    <property type="match status" value="1"/>
</dbReference>
<gene>
    <name evidence="4" type="ORF">RDB_LOCUS120447</name>
</gene>
<dbReference type="EC" id="5.6.2.3" evidence="1"/>
<name>A0A8H2XUV8_9AGAM</name>
<sequence>MHQRFCTRILLKEFRQMQNPYTQHLQVRLLSQYRSALRDPLPVAQPASGNTTSQLSFENSPSVHELSKEQRYILDMALSGKSLFFTGSAGTGKSFLLKQIIQAMDDKGLEVAVTASTGLAALNIGGETLHSFAGVGKGNQHANLLIKKAQHSKNIQRWRATHVLVIDEISMVEARWFDVLSDIGKILRGNPKPFGGMQLIICGDFFQLPPVPEQTYIDAGIPTRFAFQAREWDWAVPNKFRLTRVFRQHDPKFINMLEDMRTGQVSRASEILLNSLSREVKYSDGIRPVELFPLRILADSANQRQMEALPGISNVYKAHDRFAEFVNPRGRVVTPERGRLLLDKMAMSRIELKIGTQVMCTKNFREINIVNGSIGRVLDFMTPAEARRSRHFIHTIPSDDPGWDPLVYDPEALSPGREMELYRVQPGNPGSTLNELCKSRDMNFPWPTIETEGREWPVVQFDEGAVLLITPTFFTSENVMGRTEACRAQIPLILSWALTVHKAQGQTLSRVKVDLSGTFAAGQAYVGISRCKTLEGLEVLNFSPSIVFADESVVQWNKTLVTTPLSRSRLGPEAISLL</sequence>
<feature type="compositionally biased region" description="Polar residues" evidence="2">
    <location>
        <begin position="47"/>
        <end position="60"/>
    </location>
</feature>
<dbReference type="InterPro" id="IPR051055">
    <property type="entry name" value="PIF1_helicase"/>
</dbReference>
<dbReference type="Pfam" id="PF05970">
    <property type="entry name" value="PIF1"/>
    <property type="match status" value="1"/>
</dbReference>
<dbReference type="PANTHER" id="PTHR47642:SF5">
    <property type="entry name" value="ATP-DEPENDENT DNA HELICASE"/>
    <property type="match status" value="1"/>
</dbReference>
<evidence type="ECO:0000313" key="4">
    <source>
        <dbReference type="EMBL" id="CAE6435818.1"/>
    </source>
</evidence>
<evidence type="ECO:0000256" key="2">
    <source>
        <dbReference type="SAM" id="MobiDB-lite"/>
    </source>
</evidence>
<comment type="cofactor">
    <cofactor evidence="1">
        <name>Mg(2+)</name>
        <dbReference type="ChEBI" id="CHEBI:18420"/>
    </cofactor>
</comment>
<comment type="catalytic activity">
    <reaction evidence="1">
        <text>ATP + H2O = ADP + phosphate + H(+)</text>
        <dbReference type="Rhea" id="RHEA:13065"/>
        <dbReference type="ChEBI" id="CHEBI:15377"/>
        <dbReference type="ChEBI" id="CHEBI:15378"/>
        <dbReference type="ChEBI" id="CHEBI:30616"/>
        <dbReference type="ChEBI" id="CHEBI:43474"/>
        <dbReference type="ChEBI" id="CHEBI:456216"/>
        <dbReference type="EC" id="5.6.2.3"/>
    </reaction>
</comment>
<dbReference type="Gene3D" id="3.40.50.300">
    <property type="entry name" value="P-loop containing nucleotide triphosphate hydrolases"/>
    <property type="match status" value="1"/>
</dbReference>
<dbReference type="InterPro" id="IPR027417">
    <property type="entry name" value="P-loop_NTPase"/>
</dbReference>
<keyword evidence="1" id="KW-0233">DNA recombination</keyword>
<dbReference type="GO" id="GO:0016787">
    <property type="term" value="F:hydrolase activity"/>
    <property type="evidence" value="ECO:0007669"/>
    <property type="project" value="UniProtKB-KW"/>
</dbReference>
<proteinExistence type="inferred from homology"/>
<comment type="similarity">
    <text evidence="1">Belongs to the helicase family.</text>
</comment>
<keyword evidence="1" id="KW-0547">Nucleotide-binding</keyword>
<dbReference type="CDD" id="cd18809">
    <property type="entry name" value="SF1_C_RecD"/>
    <property type="match status" value="1"/>
</dbReference>
<dbReference type="SUPFAM" id="SSF52540">
    <property type="entry name" value="P-loop containing nucleoside triphosphate hydrolases"/>
    <property type="match status" value="2"/>
</dbReference>
<dbReference type="InterPro" id="IPR010285">
    <property type="entry name" value="DNA_helicase_pif1-like_DEAD"/>
</dbReference>
<evidence type="ECO:0000259" key="3">
    <source>
        <dbReference type="SMART" id="SM00382"/>
    </source>
</evidence>
<dbReference type="GO" id="GO:0000723">
    <property type="term" value="P:telomere maintenance"/>
    <property type="evidence" value="ECO:0007669"/>
    <property type="project" value="InterPro"/>
</dbReference>
<keyword evidence="1" id="KW-0378">Hydrolase</keyword>
<dbReference type="InterPro" id="IPR003593">
    <property type="entry name" value="AAA+_ATPase"/>
</dbReference>
<keyword evidence="1" id="KW-0067">ATP-binding</keyword>
<dbReference type="GO" id="GO:0005524">
    <property type="term" value="F:ATP binding"/>
    <property type="evidence" value="ECO:0007669"/>
    <property type="project" value="UniProtKB-KW"/>
</dbReference>
<reference evidence="4" key="1">
    <citation type="submission" date="2021-01" db="EMBL/GenBank/DDBJ databases">
        <authorList>
            <person name="Kaushik A."/>
        </authorList>
    </citation>
    <scope>NUCLEOTIDE SEQUENCE</scope>
    <source>
        <strain evidence="4">AG1-1C</strain>
    </source>
</reference>
<dbReference type="GO" id="GO:0006310">
    <property type="term" value="P:DNA recombination"/>
    <property type="evidence" value="ECO:0007669"/>
    <property type="project" value="UniProtKB-KW"/>
</dbReference>
<protein>
    <recommendedName>
        <fullName evidence="1">ATP-dependent DNA helicase</fullName>
        <ecNumber evidence="1">5.6.2.3</ecNumber>
    </recommendedName>
</protein>
<comment type="caution">
    <text evidence="4">The sequence shown here is derived from an EMBL/GenBank/DDBJ whole genome shotgun (WGS) entry which is preliminary data.</text>
</comment>
<dbReference type="GO" id="GO:0043139">
    <property type="term" value="F:5'-3' DNA helicase activity"/>
    <property type="evidence" value="ECO:0007669"/>
    <property type="project" value="UniProtKB-EC"/>
</dbReference>